<dbReference type="AlphaFoldDB" id="A0A3B1AL29"/>
<dbReference type="InterPro" id="IPR000374">
    <property type="entry name" value="PC_trans"/>
</dbReference>
<keyword evidence="6 13" id="KW-0812">Transmembrane</keyword>
<keyword evidence="3" id="KW-1003">Cell membrane</keyword>
<reference evidence="14" key="1">
    <citation type="submission" date="2018-06" db="EMBL/GenBank/DDBJ databases">
        <authorList>
            <person name="Zhirakovskaya E."/>
        </authorList>
    </citation>
    <scope>NUCLEOTIDE SEQUENCE</scope>
</reference>
<keyword evidence="7 14" id="KW-0548">Nucleotidyltransferase</keyword>
<comment type="similarity">
    <text evidence="2">Belongs to the CDS family.</text>
</comment>
<evidence type="ECO:0000256" key="6">
    <source>
        <dbReference type="ARBA" id="ARBA00022692"/>
    </source>
</evidence>
<evidence type="ECO:0000256" key="3">
    <source>
        <dbReference type="ARBA" id="ARBA00022475"/>
    </source>
</evidence>
<feature type="transmembrane region" description="Helical" evidence="13">
    <location>
        <begin position="53"/>
        <end position="70"/>
    </location>
</feature>
<proteinExistence type="inferred from homology"/>
<organism evidence="14">
    <name type="scientific">hydrothermal vent metagenome</name>
    <dbReference type="NCBI Taxonomy" id="652676"/>
    <lineage>
        <taxon>unclassified sequences</taxon>
        <taxon>metagenomes</taxon>
        <taxon>ecological metagenomes</taxon>
    </lineage>
</organism>
<feature type="transmembrane region" description="Helical" evidence="13">
    <location>
        <begin position="111"/>
        <end position="131"/>
    </location>
</feature>
<evidence type="ECO:0000256" key="2">
    <source>
        <dbReference type="ARBA" id="ARBA00010185"/>
    </source>
</evidence>
<sequence>MLKQRIATALILIPLVIWGIFSLSDTGFAALLSGFVMLGAWEWTRICEIKNTVLRVVYLLVFSCCMYFLWKSNDPDLIRLVLQLSITWWVVAIWLLLAYSRGRDVLRGQRIIKALTGFVLLLPAFAALISLRSDSDFGPAYVMLLLLLIWTADSAAYFSGRKFGRNKLLPKVSPGKSWEGVFGALIASILLAVVAAFYFELPLLNFVFLSIVITAISIVGDLTESLFKRQVNIKDSGVLLPGHGGMLDRIDSLTSAAPFFLAGMLLIVGTI</sequence>
<evidence type="ECO:0000256" key="11">
    <source>
        <dbReference type="ARBA" id="ARBA00023209"/>
    </source>
</evidence>
<feature type="transmembrane region" description="Helical" evidence="13">
    <location>
        <begin position="82"/>
        <end position="99"/>
    </location>
</feature>
<evidence type="ECO:0000256" key="5">
    <source>
        <dbReference type="ARBA" id="ARBA00022679"/>
    </source>
</evidence>
<dbReference type="EC" id="2.7.7.41" evidence="14"/>
<keyword evidence="5 14" id="KW-0808">Transferase</keyword>
<evidence type="ECO:0000256" key="8">
    <source>
        <dbReference type="ARBA" id="ARBA00022989"/>
    </source>
</evidence>
<evidence type="ECO:0000256" key="13">
    <source>
        <dbReference type="SAM" id="Phobius"/>
    </source>
</evidence>
<feature type="transmembrane region" description="Helical" evidence="13">
    <location>
        <begin position="137"/>
        <end position="159"/>
    </location>
</feature>
<protein>
    <submittedName>
        <fullName evidence="14">Phosphatidate cytidylyltransferase</fullName>
        <ecNumber evidence="14">2.7.7.41</ecNumber>
    </submittedName>
</protein>
<dbReference type="GO" id="GO:0016024">
    <property type="term" value="P:CDP-diacylglycerol biosynthetic process"/>
    <property type="evidence" value="ECO:0007669"/>
    <property type="project" value="TreeGrafter"/>
</dbReference>
<gene>
    <name evidence="14" type="ORF">MNBD_GAMMA25-1952</name>
</gene>
<comment type="subcellular location">
    <subcellularLocation>
        <location evidence="1">Cell membrane</location>
        <topology evidence="1">Multi-pass membrane protein</topology>
    </subcellularLocation>
</comment>
<dbReference type="PANTHER" id="PTHR46382">
    <property type="entry name" value="PHOSPHATIDATE CYTIDYLYLTRANSFERASE"/>
    <property type="match status" value="1"/>
</dbReference>
<keyword evidence="9" id="KW-0443">Lipid metabolism</keyword>
<dbReference type="PROSITE" id="PS01315">
    <property type="entry name" value="CDS"/>
    <property type="match status" value="1"/>
</dbReference>
<dbReference type="Pfam" id="PF01148">
    <property type="entry name" value="CTP_transf_1"/>
    <property type="match status" value="1"/>
</dbReference>
<dbReference type="GO" id="GO:0005886">
    <property type="term" value="C:plasma membrane"/>
    <property type="evidence" value="ECO:0007669"/>
    <property type="project" value="UniProtKB-SubCell"/>
</dbReference>
<keyword evidence="12" id="KW-1208">Phospholipid metabolism</keyword>
<evidence type="ECO:0000256" key="10">
    <source>
        <dbReference type="ARBA" id="ARBA00023136"/>
    </source>
</evidence>
<dbReference type="GO" id="GO:0004605">
    <property type="term" value="F:phosphatidate cytidylyltransferase activity"/>
    <property type="evidence" value="ECO:0007669"/>
    <property type="project" value="UniProtKB-EC"/>
</dbReference>
<feature type="transmembrane region" description="Helical" evidence="13">
    <location>
        <begin position="180"/>
        <end position="199"/>
    </location>
</feature>
<name>A0A3B1AL29_9ZZZZ</name>
<evidence type="ECO:0000256" key="1">
    <source>
        <dbReference type="ARBA" id="ARBA00004651"/>
    </source>
</evidence>
<dbReference type="PANTHER" id="PTHR46382:SF1">
    <property type="entry name" value="PHOSPHATIDATE CYTIDYLYLTRANSFERASE"/>
    <property type="match status" value="1"/>
</dbReference>
<evidence type="ECO:0000256" key="12">
    <source>
        <dbReference type="ARBA" id="ARBA00023264"/>
    </source>
</evidence>
<dbReference type="EMBL" id="UOFY01000008">
    <property type="protein sequence ID" value="VAX06589.1"/>
    <property type="molecule type" value="Genomic_DNA"/>
</dbReference>
<keyword evidence="10 13" id="KW-0472">Membrane</keyword>
<keyword evidence="4" id="KW-0444">Lipid biosynthesis</keyword>
<feature type="transmembrane region" description="Helical" evidence="13">
    <location>
        <begin position="205"/>
        <end position="223"/>
    </location>
</feature>
<keyword evidence="8 13" id="KW-1133">Transmembrane helix</keyword>
<evidence type="ECO:0000256" key="4">
    <source>
        <dbReference type="ARBA" id="ARBA00022516"/>
    </source>
</evidence>
<evidence type="ECO:0000256" key="9">
    <source>
        <dbReference type="ARBA" id="ARBA00023098"/>
    </source>
</evidence>
<evidence type="ECO:0000313" key="14">
    <source>
        <dbReference type="EMBL" id="VAX06589.1"/>
    </source>
</evidence>
<accession>A0A3B1AL29</accession>
<feature type="transmembrane region" description="Helical" evidence="13">
    <location>
        <begin position="12"/>
        <end position="41"/>
    </location>
</feature>
<evidence type="ECO:0000256" key="7">
    <source>
        <dbReference type="ARBA" id="ARBA00022695"/>
    </source>
</evidence>
<keyword evidence="11" id="KW-0594">Phospholipid biosynthesis</keyword>